<proteinExistence type="predicted"/>
<sequence length="109" mass="11036">MGRLFDNISVEVGHQSLGQKWVPLSAAASSTLSFSCSSLSCSSSMIVSAPSSSSVASSSSPSLPISSSLSDGSAAACWLAAGWFAGRKNDRSERLPAAAASSSLLFFSP</sequence>
<protein>
    <submittedName>
        <fullName evidence="2">Uncharacterized protein</fullName>
    </submittedName>
</protein>
<name>A0AAD2CMJ0_9STRA</name>
<keyword evidence="3" id="KW-1185">Reference proteome</keyword>
<evidence type="ECO:0000256" key="1">
    <source>
        <dbReference type="SAM" id="MobiDB-lite"/>
    </source>
</evidence>
<comment type="caution">
    <text evidence="2">The sequence shown here is derived from an EMBL/GenBank/DDBJ whole genome shotgun (WGS) entry which is preliminary data.</text>
</comment>
<gene>
    <name evidence="2" type="ORF">CYCCA115_LOCUS5701</name>
</gene>
<evidence type="ECO:0000313" key="3">
    <source>
        <dbReference type="Proteomes" id="UP001295423"/>
    </source>
</evidence>
<dbReference type="EMBL" id="CAKOGP040000662">
    <property type="protein sequence ID" value="CAJ1937535.1"/>
    <property type="molecule type" value="Genomic_DNA"/>
</dbReference>
<accession>A0AAD2CMJ0</accession>
<dbReference type="AlphaFoldDB" id="A0AAD2CMJ0"/>
<reference evidence="2" key="1">
    <citation type="submission" date="2023-08" db="EMBL/GenBank/DDBJ databases">
        <authorList>
            <person name="Audoor S."/>
            <person name="Bilcke G."/>
        </authorList>
    </citation>
    <scope>NUCLEOTIDE SEQUENCE</scope>
</reference>
<feature type="region of interest" description="Disordered" evidence="1">
    <location>
        <begin position="49"/>
        <end position="70"/>
    </location>
</feature>
<dbReference type="Proteomes" id="UP001295423">
    <property type="component" value="Unassembled WGS sequence"/>
</dbReference>
<organism evidence="2 3">
    <name type="scientific">Cylindrotheca closterium</name>
    <dbReference type="NCBI Taxonomy" id="2856"/>
    <lineage>
        <taxon>Eukaryota</taxon>
        <taxon>Sar</taxon>
        <taxon>Stramenopiles</taxon>
        <taxon>Ochrophyta</taxon>
        <taxon>Bacillariophyta</taxon>
        <taxon>Bacillariophyceae</taxon>
        <taxon>Bacillariophycidae</taxon>
        <taxon>Bacillariales</taxon>
        <taxon>Bacillariaceae</taxon>
        <taxon>Cylindrotheca</taxon>
    </lineage>
</organism>
<evidence type="ECO:0000313" key="2">
    <source>
        <dbReference type="EMBL" id="CAJ1937535.1"/>
    </source>
</evidence>